<reference evidence="1 2" key="1">
    <citation type="journal article" date="2015" name="Nature">
        <title>rRNA introns, odd ribosomes, and small enigmatic genomes across a large radiation of phyla.</title>
        <authorList>
            <person name="Brown C.T."/>
            <person name="Hug L.A."/>
            <person name="Thomas B.C."/>
            <person name="Sharon I."/>
            <person name="Castelle C.J."/>
            <person name="Singh A."/>
            <person name="Wilkins M.J."/>
            <person name="Williams K.H."/>
            <person name="Banfield J.F."/>
        </authorList>
    </citation>
    <scope>NUCLEOTIDE SEQUENCE [LARGE SCALE GENOMIC DNA]</scope>
</reference>
<gene>
    <name evidence="1" type="ORF">UX85_C0002G0029</name>
</gene>
<protein>
    <submittedName>
        <fullName evidence="1">Uncharacterized protein</fullName>
    </submittedName>
</protein>
<proteinExistence type="predicted"/>
<organism evidence="1 2">
    <name type="scientific">Candidatus Beckwithbacteria bacterium GW2011_GWB1_47_15</name>
    <dbReference type="NCBI Taxonomy" id="1618371"/>
    <lineage>
        <taxon>Bacteria</taxon>
        <taxon>Candidatus Beckwithiibacteriota</taxon>
    </lineage>
</organism>
<accession>A0A0G1RWH3</accession>
<evidence type="ECO:0000313" key="2">
    <source>
        <dbReference type="Proteomes" id="UP000033860"/>
    </source>
</evidence>
<name>A0A0G1RWH3_9BACT</name>
<dbReference type="Proteomes" id="UP000033860">
    <property type="component" value="Unassembled WGS sequence"/>
</dbReference>
<comment type="caution">
    <text evidence="1">The sequence shown here is derived from an EMBL/GenBank/DDBJ whole genome shotgun (WGS) entry which is preliminary data.</text>
</comment>
<sequence length="181" mass="20176">MATPQIELDTTQSPLVETIHRLGFLYNGLINSHNTRKFGYIPTRADGYAFASLQARVSDREWKPLATFVLGPEPDKVDLIIETISPNEGEVSRYVAYNENGEMVLDSDNSNPDYKKAFPTPKGDLDVKKAKAWLEQFEMVRSNQLPKRINMPGVVEELETTLAQGVVSVGGFFAAVREQAV</sequence>
<evidence type="ECO:0000313" key="1">
    <source>
        <dbReference type="EMBL" id="KKU61649.1"/>
    </source>
</evidence>
<dbReference type="EMBL" id="LCNT01000002">
    <property type="protein sequence ID" value="KKU61649.1"/>
    <property type="molecule type" value="Genomic_DNA"/>
</dbReference>
<dbReference type="AlphaFoldDB" id="A0A0G1RWH3"/>